<evidence type="ECO:0000313" key="3">
    <source>
        <dbReference type="EMBL" id="SJM62270.1"/>
    </source>
</evidence>
<dbReference type="PANTHER" id="PTHR31088">
    <property type="entry name" value="MEMBRANE-ASSOCIATED PROTEIN VIPP1, CHLOROPLASTIC"/>
    <property type="match status" value="1"/>
</dbReference>
<feature type="coiled-coil region" evidence="2">
    <location>
        <begin position="131"/>
        <end position="165"/>
    </location>
</feature>
<proteinExistence type="inferred from homology"/>
<dbReference type="EMBL" id="FUHU01000036">
    <property type="protein sequence ID" value="SJM62270.1"/>
    <property type="molecule type" value="Genomic_DNA"/>
</dbReference>
<protein>
    <submittedName>
        <fullName evidence="3">Phage shock protein A, PspA</fullName>
    </submittedName>
</protein>
<comment type="similarity">
    <text evidence="1">Belongs to the PspA/Vipp/IM30 family.</text>
</comment>
<gene>
    <name evidence="3" type="ORF">CZ674_08225</name>
</gene>
<accession>A0A1R4G200</accession>
<evidence type="ECO:0000313" key="4">
    <source>
        <dbReference type="Proteomes" id="UP000195787"/>
    </source>
</evidence>
<keyword evidence="4" id="KW-1185">Reference proteome</keyword>
<dbReference type="PANTHER" id="PTHR31088:SF6">
    <property type="entry name" value="PHAGE SHOCK PROTEIN A"/>
    <property type="match status" value="1"/>
</dbReference>
<organism evidence="3 4">
    <name type="scientific">Agrococcus casei LMG 22410</name>
    <dbReference type="NCBI Taxonomy" id="1255656"/>
    <lineage>
        <taxon>Bacteria</taxon>
        <taxon>Bacillati</taxon>
        <taxon>Actinomycetota</taxon>
        <taxon>Actinomycetes</taxon>
        <taxon>Micrococcales</taxon>
        <taxon>Microbacteriaceae</taxon>
        <taxon>Agrococcus</taxon>
    </lineage>
</organism>
<dbReference type="Proteomes" id="UP000195787">
    <property type="component" value="Unassembled WGS sequence"/>
</dbReference>
<dbReference type="OrthoDB" id="9779630at2"/>
<reference evidence="3 4" key="1">
    <citation type="submission" date="2017-02" db="EMBL/GenBank/DDBJ databases">
        <authorList>
            <person name="Peterson S.W."/>
        </authorList>
    </citation>
    <scope>NUCLEOTIDE SEQUENCE [LARGE SCALE GENOMIC DNA]</scope>
    <source>
        <strain evidence="3 4">LMG 22410</strain>
    </source>
</reference>
<name>A0A1R4G200_9MICO</name>
<evidence type="ECO:0000256" key="2">
    <source>
        <dbReference type="SAM" id="Coils"/>
    </source>
</evidence>
<dbReference type="Pfam" id="PF04012">
    <property type="entry name" value="PspA_IM30"/>
    <property type="match status" value="1"/>
</dbReference>
<dbReference type="RefSeq" id="WP_086992069.1">
    <property type="nucleotide sequence ID" value="NZ_FUHU01000036.1"/>
</dbReference>
<dbReference type="GeneID" id="303173198"/>
<dbReference type="InterPro" id="IPR007157">
    <property type="entry name" value="PspA_VIPP1"/>
</dbReference>
<evidence type="ECO:0000256" key="1">
    <source>
        <dbReference type="ARBA" id="ARBA00043985"/>
    </source>
</evidence>
<keyword evidence="2" id="KW-0175">Coiled coil</keyword>
<sequence>MAKQSIFGRISQLVRANVNSLIDQAEDPEKMLDQLVRDYTNSIADAESAISQTIGNLRMQEQDYREDVRAAEDWGRKALAASQRADQLRDTNAGEADKFDNLAKVALGKQLASENDAKSAQPSIQSQNEVVEKLKTGLEQMKVKLDELKTKRSQLIARQKTASAQQQVHDAVKSIDIMDPTSEIGRFEEKIRREEAKVLGQQELASSSLDAQFESLENVGETIEIEARLAALKGNGGAPQQITDGEETTA</sequence>
<dbReference type="AlphaFoldDB" id="A0A1R4G200"/>